<evidence type="ECO:0000313" key="1">
    <source>
        <dbReference type="EMBL" id="MEB3962670.1"/>
    </source>
</evidence>
<accession>A0ABU6CE67</accession>
<organism evidence="1 2">
    <name type="scientific">Streptomyces kunmingensis</name>
    <dbReference type="NCBI Taxonomy" id="68225"/>
    <lineage>
        <taxon>Bacteria</taxon>
        <taxon>Bacillati</taxon>
        <taxon>Actinomycetota</taxon>
        <taxon>Actinomycetes</taxon>
        <taxon>Kitasatosporales</taxon>
        <taxon>Streptomycetaceae</taxon>
        <taxon>Streptomyces</taxon>
    </lineage>
</organism>
<dbReference type="RefSeq" id="WP_324770245.1">
    <property type="nucleotide sequence ID" value="NZ_JAOZYB010000168.1"/>
</dbReference>
<dbReference type="Proteomes" id="UP001352223">
    <property type="component" value="Unassembled WGS sequence"/>
</dbReference>
<comment type="caution">
    <text evidence="1">The sequence shown here is derived from an EMBL/GenBank/DDBJ whole genome shotgun (WGS) entry which is preliminary data.</text>
</comment>
<gene>
    <name evidence="1" type="ORF">OKJ48_20805</name>
</gene>
<reference evidence="1 2" key="1">
    <citation type="submission" date="2022-10" db="EMBL/GenBank/DDBJ databases">
        <authorList>
            <person name="Xie J."/>
            <person name="Shen N."/>
        </authorList>
    </citation>
    <scope>NUCLEOTIDE SEQUENCE [LARGE SCALE GENOMIC DNA]</scope>
    <source>
        <strain evidence="1 2">DSM 41681</strain>
    </source>
</reference>
<keyword evidence="2" id="KW-1185">Reference proteome</keyword>
<sequence length="54" mass="5839">MAVELQLGDALDRLAQSYFRDAAVGRGGFEAAVVHEFGQDVDGDCGVRVSVRER</sequence>
<dbReference type="EMBL" id="JAOZYB010000168">
    <property type="protein sequence ID" value="MEB3962670.1"/>
    <property type="molecule type" value="Genomic_DNA"/>
</dbReference>
<name>A0ABU6CE67_9ACTN</name>
<proteinExistence type="predicted"/>
<evidence type="ECO:0000313" key="2">
    <source>
        <dbReference type="Proteomes" id="UP001352223"/>
    </source>
</evidence>
<protein>
    <submittedName>
        <fullName evidence="1">Uncharacterized protein</fullName>
    </submittedName>
</protein>